<feature type="transmembrane region" description="Helical" evidence="4">
    <location>
        <begin position="33"/>
        <end position="56"/>
    </location>
</feature>
<evidence type="ECO:0000256" key="1">
    <source>
        <dbReference type="ARBA" id="ARBA00022729"/>
    </source>
</evidence>
<evidence type="ECO:0000256" key="4">
    <source>
        <dbReference type="SAM" id="Phobius"/>
    </source>
</evidence>
<dbReference type="InterPro" id="IPR006970">
    <property type="entry name" value="PT"/>
</dbReference>
<feature type="compositionally biased region" description="Low complexity" evidence="3">
    <location>
        <begin position="136"/>
        <end position="153"/>
    </location>
</feature>
<evidence type="ECO:0000256" key="2">
    <source>
        <dbReference type="ARBA" id="ARBA00022737"/>
    </source>
</evidence>
<keyword evidence="4" id="KW-0472">Membrane</keyword>
<accession>A0AB39PZC2</accession>
<organism evidence="5">
    <name type="scientific">Streptomyces sp. R28</name>
    <dbReference type="NCBI Taxonomy" id="3238628"/>
    <lineage>
        <taxon>Bacteria</taxon>
        <taxon>Bacillati</taxon>
        <taxon>Actinomycetota</taxon>
        <taxon>Actinomycetes</taxon>
        <taxon>Kitasatosporales</taxon>
        <taxon>Streptomycetaceae</taxon>
        <taxon>Streptomyces</taxon>
    </lineage>
</organism>
<dbReference type="AlphaFoldDB" id="A0AB39PZC2"/>
<keyword evidence="1" id="KW-0732">Signal</keyword>
<reference evidence="5" key="1">
    <citation type="submission" date="2024-07" db="EMBL/GenBank/DDBJ databases">
        <authorList>
            <person name="Yu S.T."/>
        </authorList>
    </citation>
    <scope>NUCLEOTIDE SEQUENCE</scope>
    <source>
        <strain evidence="5">R28</strain>
    </source>
</reference>
<dbReference type="RefSeq" id="WP_369169384.1">
    <property type="nucleotide sequence ID" value="NZ_CP163439.1"/>
</dbReference>
<gene>
    <name evidence="5" type="ORF">AB5J49_16465</name>
</gene>
<dbReference type="EMBL" id="CP163439">
    <property type="protein sequence ID" value="XDQ34805.1"/>
    <property type="molecule type" value="Genomic_DNA"/>
</dbReference>
<feature type="region of interest" description="Disordered" evidence="3">
    <location>
        <begin position="67"/>
        <end position="153"/>
    </location>
</feature>
<feature type="region of interest" description="Disordered" evidence="3">
    <location>
        <begin position="1"/>
        <end position="29"/>
    </location>
</feature>
<sequence>MTFDTSEPGPVTEPPGDVQAGPPGGPELGPRPYVRLMAAIGGIGIVAAVAAAIVGLTTDPVFRLPETMPSMPTPGQTSLPSGFLTAFPTELPSDLPTDYTRPTSLPSDFPTGFPTGFPTELPTDFPTALPTDLPELPSDFPSLPDFSPAGGAS</sequence>
<proteinExistence type="predicted"/>
<name>A0AB39PZC2_9ACTN</name>
<keyword evidence="4" id="KW-1133">Transmembrane helix</keyword>
<keyword evidence="4" id="KW-0812">Transmembrane</keyword>
<keyword evidence="2" id="KW-0677">Repeat</keyword>
<evidence type="ECO:0000256" key="3">
    <source>
        <dbReference type="SAM" id="MobiDB-lite"/>
    </source>
</evidence>
<evidence type="ECO:0000313" key="5">
    <source>
        <dbReference type="EMBL" id="XDQ34805.1"/>
    </source>
</evidence>
<protein>
    <submittedName>
        <fullName evidence="5">PT domain-containing protein</fullName>
    </submittedName>
</protein>
<dbReference type="Pfam" id="PF04886">
    <property type="entry name" value="PT"/>
    <property type="match status" value="1"/>
</dbReference>